<reference evidence="2" key="1">
    <citation type="submission" date="2018-06" db="EMBL/GenBank/DDBJ databases">
        <authorList>
            <person name="Zhirakovskaya E."/>
        </authorList>
    </citation>
    <scope>NUCLEOTIDE SEQUENCE</scope>
</reference>
<proteinExistence type="predicted"/>
<protein>
    <recommendedName>
        <fullName evidence="1">Arsenosugar biosynthesis radical SAM protein ArsS-like C-terminal domain-containing protein</fullName>
    </recommendedName>
</protein>
<dbReference type="SUPFAM" id="SSF102114">
    <property type="entry name" value="Radical SAM enzymes"/>
    <property type="match status" value="1"/>
</dbReference>
<sequence length="154" mass="17352">SPLILNLMYNPMGAFLPPSQLPLEQEYRQKLALDFNIQFSNLYTLTNMPIMRFGSTLISQGEFDNYINLLKSSHSDDNLQTVMCRNLVSIDWQGFIYDCDFNQMLDMPTDLSQHQKLHISELNLKHLLNTPIQVGQHCYGCTAGSGSSCGGALT</sequence>
<evidence type="ECO:0000259" key="1">
    <source>
        <dbReference type="Pfam" id="PF12345"/>
    </source>
</evidence>
<dbReference type="InterPro" id="IPR058240">
    <property type="entry name" value="rSAM_sf"/>
</dbReference>
<dbReference type="Pfam" id="PF12345">
    <property type="entry name" value="DUF3641"/>
    <property type="match status" value="1"/>
</dbReference>
<gene>
    <name evidence="2" type="ORF">MNBD_GAMMA07-1942</name>
</gene>
<feature type="non-terminal residue" evidence="2">
    <location>
        <position position="1"/>
    </location>
</feature>
<dbReference type="InterPro" id="IPR024521">
    <property type="entry name" value="ArsS-like_C"/>
</dbReference>
<accession>A0A3B0X7Q4</accession>
<dbReference type="EMBL" id="UOFF01000007">
    <property type="protein sequence ID" value="VAW52796.1"/>
    <property type="molecule type" value="Genomic_DNA"/>
</dbReference>
<dbReference type="InterPro" id="IPR026351">
    <property type="entry name" value="rSAM_ArsS-like"/>
</dbReference>
<name>A0A3B0X7Q4_9ZZZZ</name>
<evidence type="ECO:0000313" key="2">
    <source>
        <dbReference type="EMBL" id="VAW52796.1"/>
    </source>
</evidence>
<dbReference type="PANTHER" id="PTHR43728:SF1">
    <property type="entry name" value="FE-S OXIDOREDUCTASE"/>
    <property type="match status" value="1"/>
</dbReference>
<dbReference type="PANTHER" id="PTHR43728">
    <property type="entry name" value="SLR0304 PROTEIN"/>
    <property type="match status" value="1"/>
</dbReference>
<feature type="domain" description="Arsenosugar biosynthesis radical SAM protein ArsS-like C-terminal" evidence="1">
    <location>
        <begin position="16"/>
        <end position="152"/>
    </location>
</feature>
<dbReference type="AlphaFoldDB" id="A0A3B0X7Q4"/>
<organism evidence="2">
    <name type="scientific">hydrothermal vent metagenome</name>
    <dbReference type="NCBI Taxonomy" id="652676"/>
    <lineage>
        <taxon>unclassified sequences</taxon>
        <taxon>metagenomes</taxon>
        <taxon>ecological metagenomes</taxon>
    </lineage>
</organism>